<keyword evidence="5" id="KW-0808">Transferase</keyword>
<evidence type="ECO:0000259" key="4">
    <source>
        <dbReference type="Pfam" id="PF26433"/>
    </source>
</evidence>
<evidence type="ECO:0000259" key="2">
    <source>
        <dbReference type="Pfam" id="PF10119"/>
    </source>
</evidence>
<dbReference type="InterPro" id="IPR050723">
    <property type="entry name" value="CFA/CMAS"/>
</dbReference>
<protein>
    <submittedName>
        <fullName evidence="5">Methyltransferase</fullName>
    </submittedName>
</protein>
<evidence type="ECO:0000313" key="5">
    <source>
        <dbReference type="EMBL" id="BBU35526.1"/>
    </source>
</evidence>
<evidence type="ECO:0000259" key="3">
    <source>
        <dbReference type="Pfam" id="PF13847"/>
    </source>
</evidence>
<evidence type="ECO:0000313" key="6">
    <source>
        <dbReference type="Proteomes" id="UP000679260"/>
    </source>
</evidence>
<feature type="region of interest" description="Disordered" evidence="1">
    <location>
        <begin position="1"/>
        <end position="43"/>
    </location>
</feature>
<gene>
    <name evidence="5" type="ORF">VEIS1202513_00470</name>
</gene>
<dbReference type="Pfam" id="PF26433">
    <property type="entry name" value="WH_HI_0096"/>
    <property type="match status" value="1"/>
</dbReference>
<dbReference type="InterPro" id="IPR025714">
    <property type="entry name" value="Methyltranfer_dom"/>
</dbReference>
<feature type="compositionally biased region" description="Basic and acidic residues" evidence="1">
    <location>
        <begin position="16"/>
        <end position="25"/>
    </location>
</feature>
<dbReference type="EMBL" id="AP022322">
    <property type="protein sequence ID" value="BBU35526.1"/>
    <property type="molecule type" value="Genomic_DNA"/>
</dbReference>
<reference evidence="5 6" key="1">
    <citation type="submission" date="2020-01" db="EMBL/GenBank/DDBJ databases">
        <title>Veillonella burapaensis sp. nov., anaerobic, Gram-stain-negative coccus isolated from saliva of a Thai child.</title>
        <authorList>
            <person name="Mashima I."/>
            <person name="Theodorea C."/>
            <person name="Nakazawa F."/>
            <person name="Thaweboon B."/>
            <person name="Thaweboon S."/>
            <person name="Tamai R."/>
            <person name="Kiyoura Y."/>
        </authorList>
    </citation>
    <scope>NUCLEOTIDE SEQUENCE [LARGE SCALE GENOMIC DNA]</scope>
    <source>
        <strain evidence="5 6">S12025-13</strain>
    </source>
</reference>
<keyword evidence="5" id="KW-0489">Methyltransferase</keyword>
<keyword evidence="6" id="KW-1185">Reference proteome</keyword>
<proteinExistence type="predicted"/>
<dbReference type="Pfam" id="PF13847">
    <property type="entry name" value="Methyltransf_31"/>
    <property type="match status" value="1"/>
</dbReference>
<feature type="domain" description="HI-0096-like winged helix" evidence="4">
    <location>
        <begin position="450"/>
        <end position="518"/>
    </location>
</feature>
<dbReference type="InterPro" id="IPR058854">
    <property type="entry name" value="HI_0096-like_WHD"/>
</dbReference>
<dbReference type="RefSeq" id="WP_213467468.1">
    <property type="nucleotide sequence ID" value="NZ_AP022322.1"/>
</dbReference>
<organism evidence="5 6">
    <name type="scientific">Veillonella orientalis</name>
    <dbReference type="NCBI Taxonomy" id="2682455"/>
    <lineage>
        <taxon>Bacteria</taxon>
        <taxon>Bacillati</taxon>
        <taxon>Bacillota</taxon>
        <taxon>Negativicutes</taxon>
        <taxon>Veillonellales</taxon>
        <taxon>Veillonellaceae</taxon>
        <taxon>Veillonella</taxon>
    </lineage>
</organism>
<dbReference type="CDD" id="cd02440">
    <property type="entry name" value="AdoMet_MTases"/>
    <property type="match status" value="1"/>
</dbReference>
<feature type="domain" description="Methyltransferase regulatory" evidence="2">
    <location>
        <begin position="263"/>
        <end position="347"/>
    </location>
</feature>
<dbReference type="GO" id="GO:0008168">
    <property type="term" value="F:methyltransferase activity"/>
    <property type="evidence" value="ECO:0007669"/>
    <property type="project" value="UniProtKB-KW"/>
</dbReference>
<dbReference type="Pfam" id="PF10119">
    <property type="entry name" value="MethyTransf_Reg"/>
    <property type="match status" value="1"/>
</dbReference>
<sequence length="552" mass="63826">MDTQTKEPSKNTSNEVYKENKENNHNESQQIISAPPHQKSTDQKEIDALKDSYDDFLYVSKAFSNCAINSLIAKARLYGLNPEPIKGARVLELGSSCGGNIIPQALYYPEATFTGIDLSPVQIKHGNELIKSIGLTNITLLEKDIMDIDDDFGTFDYIIVHGIWSWVPDIVKDKILSICNRNLSDRGIAYVSYNTYPGWKRLEQIRDIMLYSETQAKKDSLQERTIYTKNVLKLIAETMKMDDEIQKQSGYKIDNINRVLQSNNYYVAHEYLETFNDPVYVAQFIERAEHQGCVYIGDARLEKSFITWLDDSIVDNIKVLSNNDYKAKEQYYDFVYDTQFRMALLTKQCNTDAIVRNETVEKDILESIYYCGLAEDRLGTPNGWTDPLHQTIKYFMNTKQLFTIEDIQKYIEEHYPNETFDMNKLYVRLFHLSILNHLNAYGENYECLPFVENVSYIPERFINYVATLIEGNGKQYMTLGNMFNQEDASVDEGLLYVMKQMAKPISRAELIAILDETLTITRTRNGETFTVPSEQYLDESIQHITALGYFRQ</sequence>
<accession>A0ABN5XU36</accession>
<dbReference type="Proteomes" id="UP000679260">
    <property type="component" value="Chromosome"/>
</dbReference>
<dbReference type="Gene3D" id="3.40.50.150">
    <property type="entry name" value="Vaccinia Virus protein VP39"/>
    <property type="match status" value="1"/>
</dbReference>
<dbReference type="InterPro" id="IPR018773">
    <property type="entry name" value="MeTrfase_reg_dom_prd"/>
</dbReference>
<dbReference type="PANTHER" id="PTHR43667">
    <property type="entry name" value="CYCLOPROPANE-FATTY-ACYL-PHOSPHOLIPID SYNTHASE"/>
    <property type="match status" value="1"/>
</dbReference>
<evidence type="ECO:0000256" key="1">
    <source>
        <dbReference type="SAM" id="MobiDB-lite"/>
    </source>
</evidence>
<dbReference type="InterPro" id="IPR029063">
    <property type="entry name" value="SAM-dependent_MTases_sf"/>
</dbReference>
<feature type="domain" description="Methyltransferase" evidence="3">
    <location>
        <begin position="86"/>
        <end position="201"/>
    </location>
</feature>
<name>A0ABN5XU36_9FIRM</name>
<dbReference type="SUPFAM" id="SSF53335">
    <property type="entry name" value="S-adenosyl-L-methionine-dependent methyltransferases"/>
    <property type="match status" value="1"/>
</dbReference>
<dbReference type="PANTHER" id="PTHR43667:SF2">
    <property type="entry name" value="FATTY ACID C-METHYL TRANSFERASE"/>
    <property type="match status" value="1"/>
</dbReference>
<dbReference type="GO" id="GO:0032259">
    <property type="term" value="P:methylation"/>
    <property type="evidence" value="ECO:0007669"/>
    <property type="project" value="UniProtKB-KW"/>
</dbReference>